<accession>A0A2M7UZV4</accession>
<evidence type="ECO:0000313" key="1">
    <source>
        <dbReference type="EMBL" id="PIZ89503.1"/>
    </source>
</evidence>
<reference evidence="2" key="1">
    <citation type="submission" date="2017-09" db="EMBL/GenBank/DDBJ databases">
        <title>Depth-based differentiation of microbial function through sediment-hosted aquifers and enrichment of novel symbionts in the deep terrestrial subsurface.</title>
        <authorList>
            <person name="Probst A.J."/>
            <person name="Ladd B."/>
            <person name="Jarett J.K."/>
            <person name="Geller-Mcgrath D.E."/>
            <person name="Sieber C.M.K."/>
            <person name="Emerson J.B."/>
            <person name="Anantharaman K."/>
            <person name="Thomas B.C."/>
            <person name="Malmstrom R."/>
            <person name="Stieglmeier M."/>
            <person name="Klingl A."/>
            <person name="Woyke T."/>
            <person name="Ryan C.M."/>
            <person name="Banfield J.F."/>
        </authorList>
    </citation>
    <scope>NUCLEOTIDE SEQUENCE [LARGE SCALE GENOMIC DNA]</scope>
</reference>
<protein>
    <recommendedName>
        <fullName evidence="3">30S ribosomal protein S6</fullName>
    </recommendedName>
</protein>
<dbReference type="AlphaFoldDB" id="A0A2M7UZV4"/>
<organism evidence="1 2">
    <name type="scientific">Candidatus Nealsonbacteria bacterium CG_4_10_14_0_2_um_filter_37_10</name>
    <dbReference type="NCBI Taxonomy" id="1974679"/>
    <lineage>
        <taxon>Bacteria</taxon>
        <taxon>Candidatus Nealsoniibacteriota</taxon>
    </lineage>
</organism>
<sequence>MRYYELTINTKEADSLLEKVVSYLPNQVVQQQKNPAFLSLEFYGLPEKIPELEKKLKADSLRYMILVKQPPKKMGPEISKKPRRIIAKPKPKVELEEIEKKLEEILRE</sequence>
<evidence type="ECO:0008006" key="3">
    <source>
        <dbReference type="Google" id="ProtNLM"/>
    </source>
</evidence>
<dbReference type="Proteomes" id="UP000231538">
    <property type="component" value="Unassembled WGS sequence"/>
</dbReference>
<evidence type="ECO:0000313" key="2">
    <source>
        <dbReference type="Proteomes" id="UP000231538"/>
    </source>
</evidence>
<comment type="caution">
    <text evidence="1">The sequence shown here is derived from an EMBL/GenBank/DDBJ whole genome shotgun (WGS) entry which is preliminary data.</text>
</comment>
<name>A0A2M7UZV4_9BACT</name>
<proteinExistence type="predicted"/>
<gene>
    <name evidence="1" type="ORF">COX89_01240</name>
</gene>
<dbReference type="EMBL" id="PFPC01000037">
    <property type="protein sequence ID" value="PIZ89503.1"/>
    <property type="molecule type" value="Genomic_DNA"/>
</dbReference>